<protein>
    <recommendedName>
        <fullName evidence="2">site-specific DNA-methyltransferase (adenine-specific)</fullName>
        <ecNumber evidence="2">2.1.1.72</ecNumber>
    </recommendedName>
</protein>
<dbReference type="InterPro" id="IPR052916">
    <property type="entry name" value="Type-I_RE_MTase_Subunit"/>
</dbReference>
<name>A0A0P1I4K1_9RHOB</name>
<gene>
    <name evidence="10" type="ORF">RUE5091_00927</name>
</gene>
<evidence type="ECO:0000313" key="10">
    <source>
        <dbReference type="EMBL" id="CUJ89772.1"/>
    </source>
</evidence>
<evidence type="ECO:0000256" key="2">
    <source>
        <dbReference type="ARBA" id="ARBA00011900"/>
    </source>
</evidence>
<evidence type="ECO:0000259" key="8">
    <source>
        <dbReference type="Pfam" id="PF02384"/>
    </source>
</evidence>
<dbReference type="GO" id="GO:0003677">
    <property type="term" value="F:DNA binding"/>
    <property type="evidence" value="ECO:0007669"/>
    <property type="project" value="InterPro"/>
</dbReference>
<dbReference type="Pfam" id="PF12161">
    <property type="entry name" value="HsdM_N"/>
    <property type="match status" value="1"/>
</dbReference>
<dbReference type="GO" id="GO:0009007">
    <property type="term" value="F:site-specific DNA-methyltransferase (adenine-specific) activity"/>
    <property type="evidence" value="ECO:0007669"/>
    <property type="project" value="UniProtKB-EC"/>
</dbReference>
<dbReference type="STRING" id="1715692.RUE5091_00927"/>
<dbReference type="SUPFAM" id="SSF53335">
    <property type="entry name" value="S-adenosyl-L-methionine-dependent methyltransferases"/>
    <property type="match status" value="1"/>
</dbReference>
<dbReference type="EMBL" id="CYUD01000002">
    <property type="protein sequence ID" value="CUJ89772.1"/>
    <property type="molecule type" value="Genomic_DNA"/>
</dbReference>
<organism evidence="10 11">
    <name type="scientific">Ruegeria denitrificans</name>
    <dbReference type="NCBI Taxonomy" id="1715692"/>
    <lineage>
        <taxon>Bacteria</taxon>
        <taxon>Pseudomonadati</taxon>
        <taxon>Pseudomonadota</taxon>
        <taxon>Alphaproteobacteria</taxon>
        <taxon>Rhodobacterales</taxon>
        <taxon>Roseobacteraceae</taxon>
        <taxon>Ruegeria</taxon>
    </lineage>
</organism>
<keyword evidence="5" id="KW-0949">S-adenosyl-L-methionine</keyword>
<evidence type="ECO:0000256" key="1">
    <source>
        <dbReference type="ARBA" id="ARBA00006594"/>
    </source>
</evidence>
<keyword evidence="3 10" id="KW-0489">Methyltransferase</keyword>
<dbReference type="InterPro" id="IPR003356">
    <property type="entry name" value="DNA_methylase_A-5"/>
</dbReference>
<dbReference type="Proteomes" id="UP000051260">
    <property type="component" value="Unassembled WGS sequence"/>
</dbReference>
<dbReference type="InterPro" id="IPR022749">
    <property type="entry name" value="D12N6_MeTrfase_N"/>
</dbReference>
<dbReference type="PROSITE" id="PS00092">
    <property type="entry name" value="N6_MTASE"/>
    <property type="match status" value="1"/>
</dbReference>
<dbReference type="PRINTS" id="PR00507">
    <property type="entry name" value="N12N6MTFRASE"/>
</dbReference>
<keyword evidence="4 10" id="KW-0808">Transferase</keyword>
<sequence>MSIEKTLFAAADKMRGSMDAGEYKHIALGLLFLRHVSMSFERLHDQLSKEEYSDPEDPDEYLAESIFWVPEKARWSTLAKQSKDPKIGIMIDDAMRAIEADNESLKGALPKVFGKESIDRTMLTGLIDLFTNLKMEGSKADFDLIGRIYEYCIGEFASSEGKRGGEFYTPKSVVDTLIEMIEPTKGRVYDPCCGTGGFFVQSEKFIDAHSGQRNDIAIYGQERNHTTFGLARMNLAIRGIFGDIRWNSEGTLVKDAFADERFDYVLANPPFNISDWSGELLREDARWKYGAPPVGNANFAWIQHIHHHLSASGIGGVVMANGSMSSMSGGEGDIRRALVEGDAVDAMVALPGQLFYGTQIPACLWIMAKDKSNGIAKEAKLRDRRGEVLFIDARKMGALVPGSRKQKELSEDEITRIATAYHAWRGEPDVGEYEDVPGFCKSADKDEIAKHNFVLTPGRYVGAGAAEEDDEPFEEKFSRLMGELRGQFAEGRRLEKEIEDRLGALG</sequence>
<keyword evidence="11" id="KW-1185">Reference proteome</keyword>
<evidence type="ECO:0000313" key="11">
    <source>
        <dbReference type="Proteomes" id="UP000051260"/>
    </source>
</evidence>
<dbReference type="InterPro" id="IPR029063">
    <property type="entry name" value="SAM-dependent_MTases_sf"/>
</dbReference>
<dbReference type="InterPro" id="IPR002052">
    <property type="entry name" value="DNA_methylase_N6_adenine_CS"/>
</dbReference>
<evidence type="ECO:0000256" key="5">
    <source>
        <dbReference type="ARBA" id="ARBA00022691"/>
    </source>
</evidence>
<dbReference type="PANTHER" id="PTHR42998:SF1">
    <property type="entry name" value="TYPE I RESTRICTION ENZYME HINDI METHYLASE SUBUNIT"/>
    <property type="match status" value="1"/>
</dbReference>
<feature type="domain" description="N6 adenine-specific DNA methyltransferase N-terminal" evidence="9">
    <location>
        <begin position="3"/>
        <end position="130"/>
    </location>
</feature>
<dbReference type="GO" id="GO:0008170">
    <property type="term" value="F:N-methyltransferase activity"/>
    <property type="evidence" value="ECO:0007669"/>
    <property type="project" value="InterPro"/>
</dbReference>
<dbReference type="OrthoDB" id="9806213at2"/>
<dbReference type="GO" id="GO:0032259">
    <property type="term" value="P:methylation"/>
    <property type="evidence" value="ECO:0007669"/>
    <property type="project" value="UniProtKB-KW"/>
</dbReference>
<comment type="catalytic activity">
    <reaction evidence="7">
        <text>a 2'-deoxyadenosine in DNA + S-adenosyl-L-methionine = an N(6)-methyl-2'-deoxyadenosine in DNA + S-adenosyl-L-homocysteine + H(+)</text>
        <dbReference type="Rhea" id="RHEA:15197"/>
        <dbReference type="Rhea" id="RHEA-COMP:12418"/>
        <dbReference type="Rhea" id="RHEA-COMP:12419"/>
        <dbReference type="ChEBI" id="CHEBI:15378"/>
        <dbReference type="ChEBI" id="CHEBI:57856"/>
        <dbReference type="ChEBI" id="CHEBI:59789"/>
        <dbReference type="ChEBI" id="CHEBI:90615"/>
        <dbReference type="ChEBI" id="CHEBI:90616"/>
        <dbReference type="EC" id="2.1.1.72"/>
    </reaction>
</comment>
<dbReference type="PANTHER" id="PTHR42998">
    <property type="entry name" value="TYPE I RESTRICTION ENZYME HINDVIIP M PROTEIN-RELATED"/>
    <property type="match status" value="1"/>
</dbReference>
<proteinExistence type="inferred from homology"/>
<dbReference type="RefSeq" id="WP_058280679.1">
    <property type="nucleotide sequence ID" value="NZ_CYUD01000002.1"/>
</dbReference>
<comment type="similarity">
    <text evidence="1">Belongs to the N(4)/N(6)-methyltransferase family.</text>
</comment>
<feature type="domain" description="DNA methylase adenine-specific" evidence="8">
    <location>
        <begin position="142"/>
        <end position="468"/>
    </location>
</feature>
<evidence type="ECO:0000256" key="7">
    <source>
        <dbReference type="ARBA" id="ARBA00047942"/>
    </source>
</evidence>
<dbReference type="Gene3D" id="1.20.1260.30">
    <property type="match status" value="1"/>
</dbReference>
<accession>A0A0P1I4K1</accession>
<evidence type="ECO:0000256" key="6">
    <source>
        <dbReference type="ARBA" id="ARBA00022747"/>
    </source>
</evidence>
<reference evidence="11" key="1">
    <citation type="submission" date="2015-09" db="EMBL/GenBank/DDBJ databases">
        <authorList>
            <person name="Rodrigo-Torres L."/>
            <person name="Arahal D.R."/>
        </authorList>
    </citation>
    <scope>NUCLEOTIDE SEQUENCE [LARGE SCALE GENOMIC DNA]</scope>
    <source>
        <strain evidence="11">CECT 5091</strain>
    </source>
</reference>
<dbReference type="Pfam" id="PF02384">
    <property type="entry name" value="N6_Mtase"/>
    <property type="match status" value="1"/>
</dbReference>
<evidence type="ECO:0000256" key="4">
    <source>
        <dbReference type="ARBA" id="ARBA00022679"/>
    </source>
</evidence>
<evidence type="ECO:0000259" key="9">
    <source>
        <dbReference type="Pfam" id="PF12161"/>
    </source>
</evidence>
<dbReference type="Gene3D" id="3.40.50.150">
    <property type="entry name" value="Vaccinia Virus protein VP39"/>
    <property type="match status" value="1"/>
</dbReference>
<dbReference type="InterPro" id="IPR038333">
    <property type="entry name" value="T1MK-like_N_sf"/>
</dbReference>
<dbReference type="AlphaFoldDB" id="A0A0P1I4K1"/>
<evidence type="ECO:0000256" key="3">
    <source>
        <dbReference type="ARBA" id="ARBA00022603"/>
    </source>
</evidence>
<dbReference type="EC" id="2.1.1.72" evidence="2"/>
<dbReference type="GO" id="GO:0009307">
    <property type="term" value="P:DNA restriction-modification system"/>
    <property type="evidence" value="ECO:0007669"/>
    <property type="project" value="UniProtKB-KW"/>
</dbReference>
<keyword evidence="6" id="KW-0680">Restriction system</keyword>